<name>A0AAD6D4F1_9EURO</name>
<evidence type="ECO:0000256" key="1">
    <source>
        <dbReference type="ARBA" id="ARBA00038215"/>
    </source>
</evidence>
<dbReference type="Gene3D" id="3.40.710.10">
    <property type="entry name" value="DD-peptidase/beta-lactamase superfamily"/>
    <property type="match status" value="1"/>
</dbReference>
<dbReference type="SUPFAM" id="SSF56601">
    <property type="entry name" value="beta-lactamase/transpeptidase-like"/>
    <property type="match status" value="1"/>
</dbReference>
<dbReference type="SUPFAM" id="SSF51735">
    <property type="entry name" value="NAD(P)-binding Rossmann-fold domains"/>
    <property type="match status" value="1"/>
</dbReference>
<organism evidence="3 4">
    <name type="scientific">Penicillium frequentans</name>
    <dbReference type="NCBI Taxonomy" id="3151616"/>
    <lineage>
        <taxon>Eukaryota</taxon>
        <taxon>Fungi</taxon>
        <taxon>Dikarya</taxon>
        <taxon>Ascomycota</taxon>
        <taxon>Pezizomycotina</taxon>
        <taxon>Eurotiomycetes</taxon>
        <taxon>Eurotiomycetidae</taxon>
        <taxon>Eurotiales</taxon>
        <taxon>Aspergillaceae</taxon>
        <taxon>Penicillium</taxon>
    </lineage>
</organism>
<dbReference type="InterPro" id="IPR002347">
    <property type="entry name" value="SDR_fam"/>
</dbReference>
<evidence type="ECO:0000259" key="2">
    <source>
        <dbReference type="Pfam" id="PF00144"/>
    </source>
</evidence>
<dbReference type="InterPro" id="IPR012338">
    <property type="entry name" value="Beta-lactam/transpept-like"/>
</dbReference>
<accession>A0AAD6D4F1</accession>
<dbReference type="Pfam" id="PF00144">
    <property type="entry name" value="Beta-lactamase"/>
    <property type="match status" value="1"/>
</dbReference>
<protein>
    <submittedName>
        <fullName evidence="3">Protein flp</fullName>
    </submittedName>
</protein>
<evidence type="ECO:0000313" key="3">
    <source>
        <dbReference type="EMBL" id="KAJ5552398.1"/>
    </source>
</evidence>
<dbReference type="Proteomes" id="UP001220324">
    <property type="component" value="Unassembled WGS sequence"/>
</dbReference>
<feature type="domain" description="Beta-lactamase-related" evidence="2">
    <location>
        <begin position="33"/>
        <end position="382"/>
    </location>
</feature>
<dbReference type="PANTHER" id="PTHR46825:SF14">
    <property type="entry name" value="BETA-LACTAMASE-RELATED DOMAIN-CONTAINING PROTEIN"/>
    <property type="match status" value="1"/>
</dbReference>
<reference evidence="3 4" key="1">
    <citation type="journal article" date="2023" name="IMA Fungus">
        <title>Comparative genomic study of the Penicillium genus elucidates a diverse pangenome and 15 lateral gene transfer events.</title>
        <authorList>
            <person name="Petersen C."/>
            <person name="Sorensen T."/>
            <person name="Nielsen M.R."/>
            <person name="Sondergaard T.E."/>
            <person name="Sorensen J.L."/>
            <person name="Fitzpatrick D.A."/>
            <person name="Frisvad J.C."/>
            <person name="Nielsen K.L."/>
        </authorList>
    </citation>
    <scope>NUCLEOTIDE SEQUENCE [LARGE SCALE GENOMIC DNA]</scope>
    <source>
        <strain evidence="3 4">IBT 35679</strain>
    </source>
</reference>
<dbReference type="InterPro" id="IPR050491">
    <property type="entry name" value="AmpC-like"/>
</dbReference>
<dbReference type="Pfam" id="PF00106">
    <property type="entry name" value="adh_short"/>
    <property type="match status" value="1"/>
</dbReference>
<proteinExistence type="inferred from homology"/>
<sequence>MWKTFTSILAAQSILQGNKDSSPLSRLQNLRTTLEQIRQISGTAGVSIGVLHHGQELYKENLGYYDVAAKQAADSQTLYGLGSLTKSMTALAIGGLVNDGLLTWETPVKDILPDFQHKSASVTNLTTVVDLLAHRTGLSSDISFTFQGDGEALLPAEQMIPTFNNMDQVESFRGKWSYNSWGYAIAGRIIEKLSNCSFHEYLKSNLYDKLGMENTTTRIPSHYSGNIAKPYATDSNANPIHLQSPMIFKDTLFEAAAGAYSNVDDLLTYSTSILAAYQDSGDSALKELETLLSSQIPVLGPSFLERSYAMGWIRTQLPGTLGVMGENIAILDDVDKLPKIGHGSPSMLCIYHQGSTVGYYTNIALFPETQSAIVVLANSIPLTDSPDTIMQALSQALFDFPNPVDLVSFTEDTSNKLIHKYKQQADNIASRRRIGTRRFSLREYAGRYINDLKNFVVEIHVGPENNTLEVLFQGRESQRYSLRHLEDNIFEWSLSLDEEAERGRYHITEVDYFLIYFRTVMAQVDYLLFCQESTNMAVSEDRSIAIVGVGPSLSRSLALWLASLGWNIALISRSEEPLSKIATEIKNAQKNPDAKVIYKTGDTSDPSSLKTALDWCVEQFQCKLDVLNYNAAHVSEINIMDLTPEALESDLKVSAVGTLVAGQWFAQNARVDRVAQGEYPVFLVTGGLLDKNPVPFFSSLSISKSASQNVSRLFAQWLPERYSILVGMPLVQGTVTGSATGKFEGGVHPDDIIQELFKSFFEDRENLQDGIESWTVERIM</sequence>
<dbReference type="InterPro" id="IPR036291">
    <property type="entry name" value="NAD(P)-bd_dom_sf"/>
</dbReference>
<dbReference type="EMBL" id="JAQIZZ010000002">
    <property type="protein sequence ID" value="KAJ5552398.1"/>
    <property type="molecule type" value="Genomic_DNA"/>
</dbReference>
<dbReference type="InterPro" id="IPR001466">
    <property type="entry name" value="Beta-lactam-related"/>
</dbReference>
<comment type="caution">
    <text evidence="3">The sequence shown here is derived from an EMBL/GenBank/DDBJ whole genome shotgun (WGS) entry which is preliminary data.</text>
</comment>
<keyword evidence="4" id="KW-1185">Reference proteome</keyword>
<dbReference type="Gene3D" id="3.40.50.720">
    <property type="entry name" value="NAD(P)-binding Rossmann-like Domain"/>
    <property type="match status" value="1"/>
</dbReference>
<dbReference type="AlphaFoldDB" id="A0AAD6D4F1"/>
<evidence type="ECO:0000313" key="4">
    <source>
        <dbReference type="Proteomes" id="UP001220324"/>
    </source>
</evidence>
<dbReference type="PANTHER" id="PTHR46825">
    <property type="entry name" value="D-ALANYL-D-ALANINE-CARBOXYPEPTIDASE/ENDOPEPTIDASE AMPH"/>
    <property type="match status" value="1"/>
</dbReference>
<comment type="similarity">
    <text evidence="1">Belongs to the peptidase S12 family.</text>
</comment>
<gene>
    <name evidence="3" type="ORF">N7494_001776</name>
</gene>